<reference evidence="3" key="1">
    <citation type="submission" date="2016-11" db="UniProtKB">
        <authorList>
            <consortium name="WormBaseParasite"/>
        </authorList>
    </citation>
    <scope>IDENTIFICATION</scope>
</reference>
<organism evidence="2 3">
    <name type="scientific">Steinernema glaseri</name>
    <dbReference type="NCBI Taxonomy" id="37863"/>
    <lineage>
        <taxon>Eukaryota</taxon>
        <taxon>Metazoa</taxon>
        <taxon>Ecdysozoa</taxon>
        <taxon>Nematoda</taxon>
        <taxon>Chromadorea</taxon>
        <taxon>Rhabditida</taxon>
        <taxon>Tylenchina</taxon>
        <taxon>Panagrolaimomorpha</taxon>
        <taxon>Strongyloidoidea</taxon>
        <taxon>Steinernematidae</taxon>
        <taxon>Steinernema</taxon>
    </lineage>
</organism>
<name>A0A1I7YY64_9BILA</name>
<protein>
    <submittedName>
        <fullName evidence="3">Secreted protein</fullName>
    </submittedName>
</protein>
<sequence>MNRSGTESMASLVMMWSTVISSVIYGCRAMHLMQKHCNQISLRQTNAVAAHVTTDIDLQQRHPILPAGSIVPGSTVPRIHCHTIYGNFNRGQYARLGKRCKAARQRLHYFPLAPYRF</sequence>
<keyword evidence="2" id="KW-1185">Reference proteome</keyword>
<keyword evidence="1" id="KW-1133">Transmembrane helix</keyword>
<feature type="transmembrane region" description="Helical" evidence="1">
    <location>
        <begin position="12"/>
        <end position="33"/>
    </location>
</feature>
<evidence type="ECO:0000313" key="3">
    <source>
        <dbReference type="WBParaSite" id="L893_g2089.t1"/>
    </source>
</evidence>
<keyword evidence="1" id="KW-0812">Transmembrane</keyword>
<dbReference type="Proteomes" id="UP000095287">
    <property type="component" value="Unplaced"/>
</dbReference>
<keyword evidence="1" id="KW-0472">Membrane</keyword>
<evidence type="ECO:0000313" key="2">
    <source>
        <dbReference type="Proteomes" id="UP000095287"/>
    </source>
</evidence>
<dbReference type="AlphaFoldDB" id="A0A1I7YY64"/>
<dbReference type="WBParaSite" id="L893_g2089.t1">
    <property type="protein sequence ID" value="L893_g2089.t1"/>
    <property type="gene ID" value="L893_g2089"/>
</dbReference>
<dbReference type="PROSITE" id="PS51257">
    <property type="entry name" value="PROKAR_LIPOPROTEIN"/>
    <property type="match status" value="1"/>
</dbReference>
<proteinExistence type="predicted"/>
<evidence type="ECO:0000256" key="1">
    <source>
        <dbReference type="SAM" id="Phobius"/>
    </source>
</evidence>
<accession>A0A1I7YY64</accession>